<gene>
    <name evidence="1" type="ORF">IU449_22540</name>
</gene>
<keyword evidence="2" id="KW-1185">Reference proteome</keyword>
<evidence type="ECO:0000313" key="1">
    <source>
        <dbReference type="EMBL" id="MBF6357288.1"/>
    </source>
</evidence>
<dbReference type="Proteomes" id="UP000707731">
    <property type="component" value="Unassembled WGS sequence"/>
</dbReference>
<evidence type="ECO:0008006" key="3">
    <source>
        <dbReference type="Google" id="ProtNLM"/>
    </source>
</evidence>
<sequence length="216" mass="22714">MLTLVVVAVVAVGLLAVLGILNPPRDLGVRTDRLGPENAERVSDYLARAADSLTVEDNADHWALLSFTEPLPPDQLSAHTGGLRIGQVLYQVPIPRVRTPLTTIPVPANETAIRASAASAAGLMRSASTGEVSDERYRRILQVSAQRLEAGCACAVAVVVRGPLDRLRELRADPAIRAVEALPADAVAGHYGVAPLLPEHTETVLPGPDDGPVPGN</sequence>
<accession>A0ABS0DHE4</accession>
<protein>
    <recommendedName>
        <fullName evidence="3">Secreted protein</fullName>
    </recommendedName>
</protein>
<reference evidence="1 2" key="1">
    <citation type="submission" date="2020-10" db="EMBL/GenBank/DDBJ databases">
        <title>Identification of Nocardia species via Next-generation sequencing and recognition of intraspecies genetic diversity.</title>
        <authorList>
            <person name="Li P."/>
            <person name="Li P."/>
            <person name="Lu B."/>
        </authorList>
    </citation>
    <scope>NUCLEOTIDE SEQUENCE [LARGE SCALE GENOMIC DNA]</scope>
    <source>
        <strain evidence="1 2">BJ06-0143</strain>
    </source>
</reference>
<proteinExistence type="predicted"/>
<evidence type="ECO:0000313" key="2">
    <source>
        <dbReference type="Proteomes" id="UP000707731"/>
    </source>
</evidence>
<dbReference type="EMBL" id="JADLQN010000004">
    <property type="protein sequence ID" value="MBF6357288.1"/>
    <property type="molecule type" value="Genomic_DNA"/>
</dbReference>
<name>A0ABS0DHE4_9NOCA</name>
<organism evidence="1 2">
    <name type="scientific">Nocardia higoensis</name>
    <dbReference type="NCBI Taxonomy" id="228599"/>
    <lineage>
        <taxon>Bacteria</taxon>
        <taxon>Bacillati</taxon>
        <taxon>Actinomycetota</taxon>
        <taxon>Actinomycetes</taxon>
        <taxon>Mycobacteriales</taxon>
        <taxon>Nocardiaceae</taxon>
        <taxon>Nocardia</taxon>
    </lineage>
</organism>
<comment type="caution">
    <text evidence="1">The sequence shown here is derived from an EMBL/GenBank/DDBJ whole genome shotgun (WGS) entry which is preliminary data.</text>
</comment>